<evidence type="ECO:0000313" key="20">
    <source>
        <dbReference type="Proteomes" id="UP000324897"/>
    </source>
</evidence>
<feature type="region of interest" description="Disordered" evidence="16">
    <location>
        <begin position="209"/>
        <end position="278"/>
    </location>
</feature>
<dbReference type="EC" id="2.3.2.27" evidence="4"/>
<proteinExistence type="inferred from homology"/>
<dbReference type="EMBL" id="RWGY01000011">
    <property type="protein sequence ID" value="TVU29585.1"/>
    <property type="molecule type" value="Genomic_DNA"/>
</dbReference>
<dbReference type="SUPFAM" id="SSF57850">
    <property type="entry name" value="RING/U-box"/>
    <property type="match status" value="1"/>
</dbReference>
<organism evidence="19 20">
    <name type="scientific">Eragrostis curvula</name>
    <name type="common">weeping love grass</name>
    <dbReference type="NCBI Taxonomy" id="38414"/>
    <lineage>
        <taxon>Eukaryota</taxon>
        <taxon>Viridiplantae</taxon>
        <taxon>Streptophyta</taxon>
        <taxon>Embryophyta</taxon>
        <taxon>Tracheophyta</taxon>
        <taxon>Spermatophyta</taxon>
        <taxon>Magnoliopsida</taxon>
        <taxon>Liliopsida</taxon>
        <taxon>Poales</taxon>
        <taxon>Poaceae</taxon>
        <taxon>PACMAD clade</taxon>
        <taxon>Chloridoideae</taxon>
        <taxon>Eragrostideae</taxon>
        <taxon>Eragrostidinae</taxon>
        <taxon>Eragrostis</taxon>
    </lineage>
</organism>
<evidence type="ECO:0000313" key="19">
    <source>
        <dbReference type="EMBL" id="TVU29585.1"/>
    </source>
</evidence>
<dbReference type="PROSITE" id="PS50089">
    <property type="entry name" value="ZF_RING_2"/>
    <property type="match status" value="1"/>
</dbReference>
<feature type="compositionally biased region" description="Low complexity" evidence="16">
    <location>
        <begin position="212"/>
        <end position="234"/>
    </location>
</feature>
<keyword evidence="7" id="KW-0479">Metal-binding</keyword>
<evidence type="ECO:0000256" key="14">
    <source>
        <dbReference type="ARBA" id="ARBA00024209"/>
    </source>
</evidence>
<keyword evidence="11" id="KW-0862">Zinc</keyword>
<feature type="non-terminal residue" evidence="19">
    <location>
        <position position="1"/>
    </location>
</feature>
<sequence length="360" mass="38321">MPVLIPRIDHHADSPCYDPPSECSPLPAPPVLPIPLPPPPSSPSSHGRATFVTALITAGSVLAVLIICLSIFLICVRHRRQQRERRRQQALFGAAMVSAVAAADGFDLGGPGLEVGGGVGVVHHAWHIRTVGLDEAAIESIALTRYRADVFGGASDCAVCLGEFSDGELLRLLPKCAHAFHVACIDTWLRSHVNCPLCRARVLDPDAAAAVEQGDPPAGADAAGAEQAASSNGATEHEQVDQQASDHGELRLQIDQHDSQASSPEQQHRHPNPRGRSFRRAASVDLPSQIASAEEAAPEDEQDSGEKQGAGGTVHRECELSPGCSDHQKNHRGMKRSLSVGSRWALVSRHCRRSSSLLPL</sequence>
<dbReference type="CDD" id="cd16461">
    <property type="entry name" value="RING-H2_EL5-like"/>
    <property type="match status" value="1"/>
</dbReference>
<dbReference type="PANTHER" id="PTHR46913">
    <property type="entry name" value="RING-H2 FINGER PROTEIN ATL16"/>
    <property type="match status" value="1"/>
</dbReference>
<dbReference type="Proteomes" id="UP000324897">
    <property type="component" value="Chromosome 1"/>
</dbReference>
<dbReference type="GO" id="GO:0061630">
    <property type="term" value="F:ubiquitin protein ligase activity"/>
    <property type="evidence" value="ECO:0007669"/>
    <property type="project" value="UniProtKB-EC"/>
</dbReference>
<comment type="pathway">
    <text evidence="3">Protein modification; protein ubiquitination.</text>
</comment>
<evidence type="ECO:0000256" key="13">
    <source>
        <dbReference type="ARBA" id="ARBA00023136"/>
    </source>
</evidence>
<dbReference type="GO" id="GO:0016020">
    <property type="term" value="C:membrane"/>
    <property type="evidence" value="ECO:0007669"/>
    <property type="project" value="UniProtKB-SubCell"/>
</dbReference>
<evidence type="ECO:0000256" key="11">
    <source>
        <dbReference type="ARBA" id="ARBA00022833"/>
    </source>
</evidence>
<protein>
    <recommendedName>
        <fullName evidence="4">RING-type E3 ubiquitin transferase</fullName>
        <ecNumber evidence="4">2.3.2.27</ecNumber>
    </recommendedName>
</protein>
<evidence type="ECO:0000256" key="6">
    <source>
        <dbReference type="ARBA" id="ARBA00022692"/>
    </source>
</evidence>
<evidence type="ECO:0000256" key="12">
    <source>
        <dbReference type="ARBA" id="ARBA00022989"/>
    </source>
</evidence>
<dbReference type="InterPro" id="IPR001841">
    <property type="entry name" value="Znf_RING"/>
</dbReference>
<evidence type="ECO:0000256" key="10">
    <source>
        <dbReference type="ARBA" id="ARBA00022786"/>
    </source>
</evidence>
<evidence type="ECO:0000256" key="1">
    <source>
        <dbReference type="ARBA" id="ARBA00000900"/>
    </source>
</evidence>
<feature type="domain" description="RING-type" evidence="18">
    <location>
        <begin position="157"/>
        <end position="199"/>
    </location>
</feature>
<keyword evidence="12 17" id="KW-1133">Transmembrane helix</keyword>
<accession>A0A5J9V0Z9</accession>
<evidence type="ECO:0000256" key="5">
    <source>
        <dbReference type="ARBA" id="ARBA00022679"/>
    </source>
</evidence>
<evidence type="ECO:0000256" key="9">
    <source>
        <dbReference type="ARBA" id="ARBA00022771"/>
    </source>
</evidence>
<feature type="compositionally biased region" description="Basic residues" evidence="16">
    <location>
        <begin position="269"/>
        <end position="278"/>
    </location>
</feature>
<evidence type="ECO:0000256" key="16">
    <source>
        <dbReference type="SAM" id="MobiDB-lite"/>
    </source>
</evidence>
<dbReference type="GO" id="GO:0016567">
    <property type="term" value="P:protein ubiquitination"/>
    <property type="evidence" value="ECO:0007669"/>
    <property type="project" value="UniProtKB-UniPathway"/>
</dbReference>
<dbReference type="FunFam" id="3.30.40.10:FF:000285">
    <property type="entry name" value="RING-H2 finger protein ATL43"/>
    <property type="match status" value="1"/>
</dbReference>
<dbReference type="Pfam" id="PF13639">
    <property type="entry name" value="zf-RING_2"/>
    <property type="match status" value="1"/>
</dbReference>
<comment type="similarity">
    <text evidence="14">Belongs to the RING-type zinc finger family. ATL subfamily.</text>
</comment>
<dbReference type="Gramene" id="TVU29585">
    <property type="protein sequence ID" value="TVU29585"/>
    <property type="gene ID" value="EJB05_21159"/>
</dbReference>
<dbReference type="InterPro" id="IPR044600">
    <property type="entry name" value="ATL1/ATL16-like"/>
</dbReference>
<comment type="caution">
    <text evidence="19">The sequence shown here is derived from an EMBL/GenBank/DDBJ whole genome shotgun (WGS) entry which is preliminary data.</text>
</comment>
<keyword evidence="10" id="KW-0833">Ubl conjugation pathway</keyword>
<keyword evidence="5" id="KW-0808">Transferase</keyword>
<name>A0A5J9V0Z9_9POAL</name>
<keyword evidence="9 15" id="KW-0863">Zinc-finger</keyword>
<evidence type="ECO:0000256" key="17">
    <source>
        <dbReference type="SAM" id="Phobius"/>
    </source>
</evidence>
<comment type="catalytic activity">
    <reaction evidence="1">
        <text>S-ubiquitinyl-[E2 ubiquitin-conjugating enzyme]-L-cysteine + [acceptor protein]-L-lysine = [E2 ubiquitin-conjugating enzyme]-L-cysteine + N(6)-ubiquitinyl-[acceptor protein]-L-lysine.</text>
        <dbReference type="EC" id="2.3.2.27"/>
    </reaction>
</comment>
<keyword evidence="13 17" id="KW-0472">Membrane</keyword>
<keyword evidence="6 17" id="KW-0812">Transmembrane</keyword>
<keyword evidence="20" id="KW-1185">Reference proteome</keyword>
<dbReference type="PANTHER" id="PTHR46913:SF19">
    <property type="entry name" value="RING-TYPE E3 UBIQUITIN TRANSFERASE"/>
    <property type="match status" value="1"/>
</dbReference>
<feature type="transmembrane region" description="Helical" evidence="17">
    <location>
        <begin position="51"/>
        <end position="76"/>
    </location>
</feature>
<evidence type="ECO:0000256" key="7">
    <source>
        <dbReference type="ARBA" id="ARBA00022723"/>
    </source>
</evidence>
<dbReference type="SMART" id="SM00184">
    <property type="entry name" value="RING"/>
    <property type="match status" value="1"/>
</dbReference>
<evidence type="ECO:0000256" key="15">
    <source>
        <dbReference type="PROSITE-ProRule" id="PRU00175"/>
    </source>
</evidence>
<evidence type="ECO:0000256" key="2">
    <source>
        <dbReference type="ARBA" id="ARBA00004167"/>
    </source>
</evidence>
<dbReference type="AlphaFoldDB" id="A0A5J9V0Z9"/>
<evidence type="ECO:0000256" key="4">
    <source>
        <dbReference type="ARBA" id="ARBA00012483"/>
    </source>
</evidence>
<evidence type="ECO:0000256" key="8">
    <source>
        <dbReference type="ARBA" id="ARBA00022729"/>
    </source>
</evidence>
<dbReference type="OrthoDB" id="9984778at2759"/>
<dbReference type="GO" id="GO:0008270">
    <property type="term" value="F:zinc ion binding"/>
    <property type="evidence" value="ECO:0007669"/>
    <property type="project" value="UniProtKB-KW"/>
</dbReference>
<dbReference type="UniPathway" id="UPA00143"/>
<keyword evidence="8" id="KW-0732">Signal</keyword>
<dbReference type="Gene3D" id="3.30.40.10">
    <property type="entry name" value="Zinc/RING finger domain, C3HC4 (zinc finger)"/>
    <property type="match status" value="1"/>
</dbReference>
<feature type="compositionally biased region" description="Basic and acidic residues" evidence="16">
    <location>
        <begin position="235"/>
        <end position="258"/>
    </location>
</feature>
<evidence type="ECO:0000256" key="3">
    <source>
        <dbReference type="ARBA" id="ARBA00004906"/>
    </source>
</evidence>
<feature type="region of interest" description="Disordered" evidence="16">
    <location>
        <begin position="291"/>
        <end position="333"/>
    </location>
</feature>
<comment type="subcellular location">
    <subcellularLocation>
        <location evidence="2">Membrane</location>
        <topology evidence="2">Single-pass membrane protein</topology>
    </subcellularLocation>
</comment>
<gene>
    <name evidence="19" type="ORF">EJB05_21159</name>
</gene>
<reference evidence="19 20" key="1">
    <citation type="journal article" date="2019" name="Sci. Rep.">
        <title>A high-quality genome of Eragrostis curvula grass provides insights into Poaceae evolution and supports new strategies to enhance forage quality.</title>
        <authorList>
            <person name="Carballo J."/>
            <person name="Santos B.A.C.M."/>
            <person name="Zappacosta D."/>
            <person name="Garbus I."/>
            <person name="Selva J.P."/>
            <person name="Gallo C.A."/>
            <person name="Diaz A."/>
            <person name="Albertini E."/>
            <person name="Caccamo M."/>
            <person name="Echenique V."/>
        </authorList>
    </citation>
    <scope>NUCLEOTIDE SEQUENCE [LARGE SCALE GENOMIC DNA]</scope>
    <source>
        <strain evidence="20">cv. Victoria</strain>
        <tissue evidence="19">Leaf</tissue>
    </source>
</reference>
<evidence type="ECO:0000259" key="18">
    <source>
        <dbReference type="PROSITE" id="PS50089"/>
    </source>
</evidence>
<dbReference type="InterPro" id="IPR013083">
    <property type="entry name" value="Znf_RING/FYVE/PHD"/>
</dbReference>